<feature type="region of interest" description="Disordered" evidence="1">
    <location>
        <begin position="31"/>
        <end position="50"/>
    </location>
</feature>
<evidence type="ECO:0000313" key="3">
    <source>
        <dbReference type="Proteomes" id="UP000499080"/>
    </source>
</evidence>
<sequence>MPFHHAKKIAGAIHQWHFAAVSGNSSRVINKQNRTSMTKNSEEDDDDKATACERRRFHISSAISSEILHQGLEGTEKKSDSSSSLADLQEEIKPWSTTPRTPDNIFHRFFPPRFCLTGNVVFPYQEFKTQCMKLRGRERNCVSSWDKIS</sequence>
<name>A0A4Y2CWQ9_ARAVE</name>
<reference evidence="2 3" key="1">
    <citation type="journal article" date="2019" name="Sci. Rep.">
        <title>Orb-weaving spider Araneus ventricosus genome elucidates the spidroin gene catalogue.</title>
        <authorList>
            <person name="Kono N."/>
            <person name="Nakamura H."/>
            <person name="Ohtoshi R."/>
            <person name="Moran D.A.P."/>
            <person name="Shinohara A."/>
            <person name="Yoshida Y."/>
            <person name="Fujiwara M."/>
            <person name="Mori M."/>
            <person name="Tomita M."/>
            <person name="Arakawa K."/>
        </authorList>
    </citation>
    <scope>NUCLEOTIDE SEQUENCE [LARGE SCALE GENOMIC DNA]</scope>
</reference>
<proteinExistence type="predicted"/>
<accession>A0A4Y2CWQ9</accession>
<evidence type="ECO:0000256" key="1">
    <source>
        <dbReference type="SAM" id="MobiDB-lite"/>
    </source>
</evidence>
<dbReference type="Proteomes" id="UP000499080">
    <property type="component" value="Unassembled WGS sequence"/>
</dbReference>
<dbReference type="EMBL" id="BGPR01000258">
    <property type="protein sequence ID" value="GBM08519.1"/>
    <property type="molecule type" value="Genomic_DNA"/>
</dbReference>
<protein>
    <submittedName>
        <fullName evidence="2">Uncharacterized protein</fullName>
    </submittedName>
</protein>
<comment type="caution">
    <text evidence="2">The sequence shown here is derived from an EMBL/GenBank/DDBJ whole genome shotgun (WGS) entry which is preliminary data.</text>
</comment>
<evidence type="ECO:0000313" key="2">
    <source>
        <dbReference type="EMBL" id="GBM08519.1"/>
    </source>
</evidence>
<keyword evidence="3" id="KW-1185">Reference proteome</keyword>
<organism evidence="2 3">
    <name type="scientific">Araneus ventricosus</name>
    <name type="common">Orbweaver spider</name>
    <name type="synonym">Epeira ventricosa</name>
    <dbReference type="NCBI Taxonomy" id="182803"/>
    <lineage>
        <taxon>Eukaryota</taxon>
        <taxon>Metazoa</taxon>
        <taxon>Ecdysozoa</taxon>
        <taxon>Arthropoda</taxon>
        <taxon>Chelicerata</taxon>
        <taxon>Arachnida</taxon>
        <taxon>Araneae</taxon>
        <taxon>Araneomorphae</taxon>
        <taxon>Entelegynae</taxon>
        <taxon>Araneoidea</taxon>
        <taxon>Araneidae</taxon>
        <taxon>Araneus</taxon>
    </lineage>
</organism>
<dbReference type="AlphaFoldDB" id="A0A4Y2CWQ9"/>
<gene>
    <name evidence="2" type="ORF">AVEN_69747_1</name>
</gene>
<feature type="region of interest" description="Disordered" evidence="1">
    <location>
        <begin position="70"/>
        <end position="99"/>
    </location>
</feature>